<gene>
    <name evidence="3" type="ORF">LSCM4_05869</name>
</gene>
<reference evidence="4" key="2">
    <citation type="journal article" date="2021" name="Sci. Data">
        <title>Chromosome-scale genome sequencing, assembly and annotation of six genomes from subfamily Leishmaniinae.</title>
        <authorList>
            <person name="Almutairi H."/>
            <person name="Urbaniak M.D."/>
            <person name="Bates M.D."/>
            <person name="Jariyapan N."/>
            <person name="Kwakye-Nuako G."/>
            <person name="Thomaz Soccol V."/>
            <person name="Al-Salem W.S."/>
            <person name="Dillon R.J."/>
            <person name="Bates P.A."/>
            <person name="Gatherer D."/>
        </authorList>
    </citation>
    <scope>NUCLEOTIDE SEQUENCE [LARGE SCALE GENOMIC DNA]</scope>
</reference>
<feature type="region of interest" description="Disordered" evidence="1">
    <location>
        <begin position="298"/>
        <end position="326"/>
    </location>
</feature>
<feature type="domain" description="PB1" evidence="2">
    <location>
        <begin position="1015"/>
        <end position="1099"/>
    </location>
</feature>
<dbReference type="InterPro" id="IPR053026">
    <property type="entry name" value="CDC42_GEF"/>
</dbReference>
<dbReference type="PANTHER" id="PTHR47339">
    <property type="entry name" value="CELL DIVISION CONTROL PROTEIN 24"/>
    <property type="match status" value="1"/>
</dbReference>
<dbReference type="SMR" id="A0A836HKX7"/>
<accession>A0A836HKX7</accession>
<feature type="compositionally biased region" description="Low complexity" evidence="1">
    <location>
        <begin position="1310"/>
        <end position="1329"/>
    </location>
</feature>
<feature type="compositionally biased region" description="Polar residues" evidence="1">
    <location>
        <begin position="1137"/>
        <end position="1150"/>
    </location>
</feature>
<evidence type="ECO:0000259" key="2">
    <source>
        <dbReference type="PROSITE" id="PS51745"/>
    </source>
</evidence>
<feature type="region of interest" description="Disordered" evidence="1">
    <location>
        <begin position="47"/>
        <end position="100"/>
    </location>
</feature>
<dbReference type="GeneID" id="92361733"/>
<dbReference type="InterPro" id="IPR000270">
    <property type="entry name" value="PB1_dom"/>
</dbReference>
<feature type="compositionally biased region" description="Low complexity" evidence="1">
    <location>
        <begin position="200"/>
        <end position="211"/>
    </location>
</feature>
<feature type="compositionally biased region" description="Low complexity" evidence="1">
    <location>
        <begin position="1151"/>
        <end position="1166"/>
    </location>
</feature>
<feature type="compositionally biased region" description="Polar residues" evidence="1">
    <location>
        <begin position="51"/>
        <end position="76"/>
    </location>
</feature>
<dbReference type="SUPFAM" id="SSF54277">
    <property type="entry name" value="CAD &amp; PB1 domains"/>
    <property type="match status" value="1"/>
</dbReference>
<feature type="region of interest" description="Disordered" evidence="1">
    <location>
        <begin position="949"/>
        <end position="987"/>
    </location>
</feature>
<feature type="compositionally biased region" description="Low complexity" evidence="1">
    <location>
        <begin position="158"/>
        <end position="167"/>
    </location>
</feature>
<dbReference type="KEGG" id="loi:92361733"/>
<keyword evidence="4" id="KW-1185">Reference proteome</keyword>
<dbReference type="CDD" id="cd05992">
    <property type="entry name" value="PB1"/>
    <property type="match status" value="1"/>
</dbReference>
<feature type="compositionally biased region" description="Low complexity" evidence="1">
    <location>
        <begin position="228"/>
        <end position="250"/>
    </location>
</feature>
<dbReference type="Proteomes" id="UP000674143">
    <property type="component" value="Unassembled WGS sequence"/>
</dbReference>
<reference evidence="4" key="1">
    <citation type="journal article" date="2021" name="Microbiol. Resour. Announc.">
        <title>LGAAP: Leishmaniinae Genome Assembly and Annotation Pipeline.</title>
        <authorList>
            <person name="Almutairi H."/>
            <person name="Urbaniak M.D."/>
            <person name="Bates M.D."/>
            <person name="Jariyapan N."/>
            <person name="Kwakye-Nuako G."/>
            <person name="Thomaz-Soccol V."/>
            <person name="Al-Salem W.S."/>
            <person name="Dillon R.J."/>
            <person name="Bates P.A."/>
            <person name="Gatherer D."/>
        </authorList>
    </citation>
    <scope>NUCLEOTIDE SEQUENCE [LARGE SCALE GENOMIC DNA]</scope>
</reference>
<protein>
    <recommendedName>
        <fullName evidence="2">PB1 domain-containing protein</fullName>
    </recommendedName>
</protein>
<feature type="compositionally biased region" description="Basic and acidic residues" evidence="1">
    <location>
        <begin position="1486"/>
        <end position="1498"/>
    </location>
</feature>
<evidence type="ECO:0000313" key="4">
    <source>
        <dbReference type="Proteomes" id="UP000674143"/>
    </source>
</evidence>
<sequence>MHHAVCKAVGAATVTPAPALGTNKKRHVSDGNYAKSYGRASYENNKLKQVHPSQPSQEPLKQVDSNAVSVPRSTEVSLRPSLSRETGGVEMSPLSSADCGDGEVNVSPLTTPSQSYVPMHRRRQGDHHVCVSQQDTVTAEVLPHMPSPPRPQQQHADPAASPAPLSLECFEGSGGELLQHDAAAKENVSLRSGAAPPPRSIAAASATAPSPVRKPASSAETKQRGVHSTASLTNSTIATAAATSFRRTASGQVRQRPLSSNGTATAPRQQPILSAVAAGTARRAGAIAARGAPKRSISVKARPVAATTRKQPPNLPSPAEVAERRESYVPAAPAGVQERSREMDAAVRHQLDQMKSVLDYVAEVTRALSERRRCAAPPQSTKGFRASVVPCRRGGGSDAFPEELDGGDLDSPDPNVCTRTGGGYVAFLPDIHQAASRLLSTFTKLEYAHLREDVNMPLLERDAVEHSAQLLRLVDGVERHLSLHESRFVRQGLEERRHIFHAMQQLVRFIVRMTHEVVLLRDLALQHDVGQVLEVWGGFRAGVEAQSRAAANACGRGALGKAKDATASSSQKHLVFPAKMMLASPFFSWLEGQWLPTMREWRKLVLDALQTASRGDIDGAIRRSRQAALRIDGLEEILRPGETITTLLDEQVMQPIEELRKKVAVKRAAMAALREVLERGEAADGTLSAADLSKALKAAQAFTAARSGRDGGSETWASSVSGDKEEATLVHRAEKLLACLHEADVLQRAAKAALQQPAPELVTVLDHITRANELLLLWRRAHDVVAAQTAVTAGRTALDAYRQRRHSACFSDDMSSGSSLRGEVAAGNCLTPTRANGGSTGTSMSWIGDGFPAFFDVRTLYVAHTSGGPWSPDLSVAYMGLCEVFATLYAKRHARRELELLMARPAADDCGTRLAGGLPVSLQATPRRPLCDAASPGDTFRVSDEGANALGRSLTGSTDETATARASDGSASRMHHTPKGPSAEELHRCIQKAEEAGVGGTLVEEARARLRCLNTLRLKIHFDAQTRVLPVADAAQAAFRDIYQQIHDVCQAQLQQPQQPAGAERRLRIRYEDTDGDFISLLDQQDWHMMLGELAPHGCSGVKIELFCDYPTLPGIIDSGAAAGNRDDAQHTGVESELTSGDFQTESAPETSAAPNGPAAAAAATTPEKRTNVFERLASASKGCAVAAAASSQRKSRMHPHSLGASSPQRALLQPRVRGAGAVVGSGASRSVSPQKGVAACRTVVSGGSARGKDSPSAAAASMTAPKTAALTAENLRRNLLLPQVPPRPEGEEAAAPEELGRSGGQPSSGAMGAAAIPGGPEADGNAAAIPSAGASAAHAHNLATDSTANGNGELESGAVHLDLDTARRWETMSDDELQLLELQTLASMSTVRPDRATAISEVMASTQPTELPPKAGPPRNTFTATHCSGKVEKKGEGGGHDGDEAVRDIGEVKIGLKKRLVDSPSREPRRWSTDAFSLDDVETVCSERSRMPRHAVEPRGPTSLPPRPVQAGGGGGGARTPSRARRGVRGTPTRSRPDCGGDDRDGDNGDGANTSAELFAEMQRMREANNRAMIQRKPSWH</sequence>
<organism evidence="3 4">
    <name type="scientific">Leishmania orientalis</name>
    <dbReference type="NCBI Taxonomy" id="2249476"/>
    <lineage>
        <taxon>Eukaryota</taxon>
        <taxon>Discoba</taxon>
        <taxon>Euglenozoa</taxon>
        <taxon>Kinetoplastea</taxon>
        <taxon>Metakinetoplastina</taxon>
        <taxon>Trypanosomatida</taxon>
        <taxon>Trypanosomatidae</taxon>
        <taxon>Leishmaniinae</taxon>
        <taxon>Leishmania</taxon>
    </lineage>
</organism>
<evidence type="ECO:0000256" key="1">
    <source>
        <dbReference type="SAM" id="MobiDB-lite"/>
    </source>
</evidence>
<dbReference type="Gene3D" id="3.10.20.90">
    <property type="entry name" value="Phosphatidylinositol 3-kinase Catalytic Subunit, Chain A, domain 1"/>
    <property type="match status" value="1"/>
</dbReference>
<proteinExistence type="predicted"/>
<dbReference type="FunFam" id="3.10.20.90:FF:000405">
    <property type="entry name" value="PB1_domain_containing_protein"/>
    <property type="match status" value="1"/>
</dbReference>
<dbReference type="InterPro" id="IPR053793">
    <property type="entry name" value="PB1-like"/>
</dbReference>
<feature type="region of interest" description="Disordered" evidence="1">
    <location>
        <begin position="1283"/>
        <end position="1329"/>
    </location>
</feature>
<dbReference type="PANTHER" id="PTHR47339:SF1">
    <property type="entry name" value="CELL DIVISION CONTROL PROTEIN 24"/>
    <property type="match status" value="1"/>
</dbReference>
<name>A0A836HKX7_9TRYP</name>
<dbReference type="PROSITE" id="PS51745">
    <property type="entry name" value="PB1"/>
    <property type="match status" value="1"/>
</dbReference>
<evidence type="ECO:0000313" key="3">
    <source>
        <dbReference type="EMBL" id="KAG5479861.1"/>
    </source>
</evidence>
<feature type="compositionally biased region" description="Polar residues" evidence="1">
    <location>
        <begin position="251"/>
        <end position="270"/>
    </location>
</feature>
<feature type="compositionally biased region" description="Basic and acidic residues" evidence="1">
    <location>
        <begin position="1536"/>
        <end position="1548"/>
    </location>
</feature>
<dbReference type="Pfam" id="PF00564">
    <property type="entry name" value="PB1"/>
    <property type="match status" value="1"/>
</dbReference>
<feature type="region of interest" description="Disordered" evidence="1">
    <location>
        <begin position="188"/>
        <end position="270"/>
    </location>
</feature>
<dbReference type="RefSeq" id="XP_067063572.1">
    <property type="nucleotide sequence ID" value="XM_067207799.1"/>
</dbReference>
<comment type="caution">
    <text evidence="3">The sequence shown here is derived from an EMBL/GenBank/DDBJ whole genome shotgun (WGS) entry which is preliminary data.</text>
</comment>
<feature type="region of interest" description="Disordered" evidence="1">
    <location>
        <begin position="1484"/>
        <end position="1561"/>
    </location>
</feature>
<feature type="region of interest" description="Disordered" evidence="1">
    <location>
        <begin position="141"/>
        <end position="170"/>
    </location>
</feature>
<feature type="compositionally biased region" description="Low complexity" evidence="1">
    <location>
        <begin position="1255"/>
        <end position="1266"/>
    </location>
</feature>
<dbReference type="SMART" id="SM00666">
    <property type="entry name" value="PB1"/>
    <property type="match status" value="1"/>
</dbReference>
<feature type="region of interest" description="Disordered" evidence="1">
    <location>
        <begin position="1246"/>
        <end position="1266"/>
    </location>
</feature>
<dbReference type="EMBL" id="JAFHLR010000021">
    <property type="protein sequence ID" value="KAG5479861.1"/>
    <property type="molecule type" value="Genomic_DNA"/>
</dbReference>
<feature type="region of interest" description="Disordered" evidence="1">
    <location>
        <begin position="1124"/>
        <end position="1167"/>
    </location>
</feature>